<dbReference type="Proteomes" id="UP000094578">
    <property type="component" value="Unassembled WGS sequence"/>
</dbReference>
<reference evidence="2 3" key="1">
    <citation type="submission" date="2016-08" db="EMBL/GenBank/DDBJ databases">
        <title>Genome sequencing of Paenibacillus sp. TI45-13ar, isolated from Korean traditional nuruk.</title>
        <authorList>
            <person name="Kim S.-J."/>
        </authorList>
    </citation>
    <scope>NUCLEOTIDE SEQUENCE [LARGE SCALE GENOMIC DNA]</scope>
    <source>
        <strain evidence="2 3">TI45-13ar</strain>
    </source>
</reference>
<organism evidence="2 3">
    <name type="scientific">Paenibacillus nuruki</name>
    <dbReference type="NCBI Taxonomy" id="1886670"/>
    <lineage>
        <taxon>Bacteria</taxon>
        <taxon>Bacillati</taxon>
        <taxon>Bacillota</taxon>
        <taxon>Bacilli</taxon>
        <taxon>Bacillales</taxon>
        <taxon>Paenibacillaceae</taxon>
        <taxon>Paenibacillus</taxon>
    </lineage>
</organism>
<comment type="caution">
    <text evidence="2">The sequence shown here is derived from an EMBL/GenBank/DDBJ whole genome shotgun (WGS) entry which is preliminary data.</text>
</comment>
<feature type="domain" description="YqbQ/XkdQ" evidence="1">
    <location>
        <begin position="23"/>
        <end position="319"/>
    </location>
</feature>
<evidence type="ECO:0000313" key="3">
    <source>
        <dbReference type="Proteomes" id="UP000094578"/>
    </source>
</evidence>
<dbReference type="SUPFAM" id="SSF69279">
    <property type="entry name" value="Phage tail proteins"/>
    <property type="match status" value="1"/>
</dbReference>
<dbReference type="PATRIC" id="fig|1886670.3.peg.731"/>
<sequence>MIKLYIDNKMGKMWDVSNIVTDITWKTSRTGKPATLEFTLVSDGLYQWKDFDVQNGYIVRFSHNLKNLFYGYVFSVSTGTDNEIKLTAYDQVRYLLGNDTFVFTNVTADEVIRTIAVKNNLKIGTLAKGSYIIPSMIEDNKKLLDTIMKALDYTLAYGTQLLVFYDNYGQLTLESNTTTEPVVVLGKGHFLYDYSIKKSIDSETYNRIKMYKDNKKSGKREIYIDQDSHNIANWGLLQKYEKAEDSWNDAQIKEASAKMLTLYNREQISLSVEALGDHRVRGGKFVYILLNEFKNQVYLVEGCSHKFSGGEHTMSLDVKVV</sequence>
<dbReference type="RefSeq" id="WP_069326171.1">
    <property type="nucleotide sequence ID" value="NZ_MDER01000027.1"/>
</dbReference>
<protein>
    <recommendedName>
        <fullName evidence="1">YqbQ/XkdQ domain-containing protein</fullName>
    </recommendedName>
</protein>
<dbReference type="AlphaFoldDB" id="A0A1E3L7Z7"/>
<dbReference type="STRING" id="1886670.PTI45_00712"/>
<dbReference type="Pfam" id="PF24032">
    <property type="entry name" value="YQBQ"/>
    <property type="match status" value="1"/>
</dbReference>
<accession>A0A1E3L7Z7</accession>
<dbReference type="EMBL" id="MDER01000027">
    <property type="protein sequence ID" value="ODP29937.1"/>
    <property type="molecule type" value="Genomic_DNA"/>
</dbReference>
<gene>
    <name evidence="2" type="ORF">PTI45_00712</name>
</gene>
<dbReference type="InterPro" id="IPR056937">
    <property type="entry name" value="YqbQ/XkdQ"/>
</dbReference>
<evidence type="ECO:0000313" key="2">
    <source>
        <dbReference type="EMBL" id="ODP29937.1"/>
    </source>
</evidence>
<proteinExistence type="predicted"/>
<keyword evidence="3" id="KW-1185">Reference proteome</keyword>
<evidence type="ECO:0000259" key="1">
    <source>
        <dbReference type="Pfam" id="PF24032"/>
    </source>
</evidence>
<name>A0A1E3L7Z7_9BACL</name>